<keyword evidence="2" id="KW-0378">Hydrolase</keyword>
<dbReference type="AlphaFoldDB" id="A0A2N5SS77"/>
<dbReference type="GO" id="GO:0062026">
    <property type="term" value="P:negative regulation of SCF-dependent proteasomal ubiquitin-dependent catabolic process"/>
    <property type="evidence" value="ECO:0007669"/>
    <property type="project" value="TreeGrafter"/>
</dbReference>
<evidence type="ECO:0000313" key="6">
    <source>
        <dbReference type="EMBL" id="PLW16102.1"/>
    </source>
</evidence>
<proteinExistence type="inferred from homology"/>
<evidence type="ECO:0000259" key="5">
    <source>
        <dbReference type="PROSITE" id="PS50054"/>
    </source>
</evidence>
<organism evidence="6 7">
    <name type="scientific">Puccinia coronata f. sp. avenae</name>
    <dbReference type="NCBI Taxonomy" id="200324"/>
    <lineage>
        <taxon>Eukaryota</taxon>
        <taxon>Fungi</taxon>
        <taxon>Dikarya</taxon>
        <taxon>Basidiomycota</taxon>
        <taxon>Pucciniomycotina</taxon>
        <taxon>Pucciniomycetes</taxon>
        <taxon>Pucciniales</taxon>
        <taxon>Pucciniaceae</taxon>
        <taxon>Puccinia</taxon>
    </lineage>
</organism>
<dbReference type="InterPro" id="IPR020422">
    <property type="entry name" value="TYR_PHOSPHATASE_DUAL_dom"/>
</dbReference>
<feature type="domain" description="Tyrosine-protein phosphatase" evidence="5">
    <location>
        <begin position="26"/>
        <end position="181"/>
    </location>
</feature>
<evidence type="ECO:0000256" key="1">
    <source>
        <dbReference type="ARBA" id="ARBA00009649"/>
    </source>
</evidence>
<evidence type="ECO:0000313" key="7">
    <source>
        <dbReference type="Proteomes" id="UP000235388"/>
    </source>
</evidence>
<dbReference type="OrthoDB" id="2017893at2759"/>
<dbReference type="EMBL" id="PGCJ01000879">
    <property type="protein sequence ID" value="PLW16102.1"/>
    <property type="molecule type" value="Genomic_DNA"/>
</dbReference>
<evidence type="ECO:0000256" key="3">
    <source>
        <dbReference type="ARBA" id="ARBA00022912"/>
    </source>
</evidence>
<dbReference type="Gene3D" id="3.90.190.10">
    <property type="entry name" value="Protein tyrosine phosphatase superfamily"/>
    <property type="match status" value="1"/>
</dbReference>
<dbReference type="STRING" id="200324.A0A2N5SS77"/>
<keyword evidence="7" id="KW-1185">Reference proteome</keyword>
<protein>
    <recommendedName>
        <fullName evidence="5">Tyrosine-protein phosphatase domain-containing protein</fullName>
    </recommendedName>
</protein>
<dbReference type="GO" id="GO:0070372">
    <property type="term" value="P:regulation of ERK1 and ERK2 cascade"/>
    <property type="evidence" value="ECO:0007669"/>
    <property type="project" value="TreeGrafter"/>
</dbReference>
<dbReference type="PANTHER" id="PTHR46588:SF1">
    <property type="entry name" value="SERINE_THREONINE_TYROSINE-INTERACTING PROTEIN"/>
    <property type="match status" value="1"/>
</dbReference>
<dbReference type="SUPFAM" id="SSF52799">
    <property type="entry name" value="(Phosphotyrosine protein) phosphatases II"/>
    <property type="match status" value="1"/>
</dbReference>
<feature type="compositionally biased region" description="Polar residues" evidence="4">
    <location>
        <begin position="187"/>
        <end position="196"/>
    </location>
</feature>
<evidence type="ECO:0000256" key="4">
    <source>
        <dbReference type="SAM" id="MobiDB-lite"/>
    </source>
</evidence>
<evidence type="ECO:0000256" key="2">
    <source>
        <dbReference type="ARBA" id="ARBA00022801"/>
    </source>
</evidence>
<reference evidence="6 7" key="1">
    <citation type="submission" date="2017-11" db="EMBL/GenBank/DDBJ databases">
        <title>De novo assembly and phasing of dikaryotic genomes from two isolates of Puccinia coronata f. sp. avenae, the causal agent of oat crown rust.</title>
        <authorList>
            <person name="Miller M.E."/>
            <person name="Zhang Y."/>
            <person name="Omidvar V."/>
            <person name="Sperschneider J."/>
            <person name="Schwessinger B."/>
            <person name="Raley C."/>
            <person name="Palmer J.M."/>
            <person name="Garnica D."/>
            <person name="Upadhyaya N."/>
            <person name="Rathjen J."/>
            <person name="Taylor J.M."/>
            <person name="Park R.F."/>
            <person name="Dodds P.N."/>
            <person name="Hirsch C.D."/>
            <person name="Kianian S.F."/>
            <person name="Figueroa M."/>
        </authorList>
    </citation>
    <scope>NUCLEOTIDE SEQUENCE [LARGE SCALE GENOMIC DNA]</scope>
    <source>
        <strain evidence="6">12NC29</strain>
    </source>
</reference>
<dbReference type="InterPro" id="IPR000340">
    <property type="entry name" value="Dual-sp_phosphatase_cat-dom"/>
</dbReference>
<dbReference type="SMART" id="SM00195">
    <property type="entry name" value="DSPc"/>
    <property type="match status" value="1"/>
</dbReference>
<feature type="region of interest" description="Disordered" evidence="4">
    <location>
        <begin position="187"/>
        <end position="239"/>
    </location>
</feature>
<dbReference type="PANTHER" id="PTHR46588">
    <property type="entry name" value="SERINE/THREONINE/TYROSINE-INTERACTING PROTEIN"/>
    <property type="match status" value="1"/>
</dbReference>
<comment type="caution">
    <text evidence="6">The sequence shown here is derived from an EMBL/GenBank/DDBJ whole genome shotgun (WGS) entry which is preliminary data.</text>
</comment>
<accession>A0A2N5SS77</accession>
<keyword evidence="3" id="KW-0904">Protein phosphatase</keyword>
<dbReference type="InterPro" id="IPR029021">
    <property type="entry name" value="Prot-tyrosine_phosphatase-like"/>
</dbReference>
<dbReference type="PROSITE" id="PS50054">
    <property type="entry name" value="TYR_PHOSPHATASE_DUAL"/>
    <property type="match status" value="1"/>
</dbReference>
<dbReference type="GO" id="GO:0004721">
    <property type="term" value="F:phosphoprotein phosphatase activity"/>
    <property type="evidence" value="ECO:0007669"/>
    <property type="project" value="UniProtKB-KW"/>
</dbReference>
<dbReference type="Proteomes" id="UP000235388">
    <property type="component" value="Unassembled WGS sequence"/>
</dbReference>
<dbReference type="InterPro" id="IPR016130">
    <property type="entry name" value="Tyr_Pase_AS"/>
</dbReference>
<sequence length="239" mass="27337">MSHGIPEEVLKALGPPMDWQYEMRREAQQILPSVFLGPYQASRDLASLQKHHITHICCISESREAHLFKPYFPDQFNYLTLDIRDATDQHLISIFPKAKEFIDNALQRNGRVLIHCGDGLSRSPAIMYTTHPSANRVRDGQLQRVVRHCFPVCFVQSRRFCVSPNMGFLHQLDAYEPICQATYSMAQQQQQSTTDRATVRRKRSQTEEGEADQEGCARPAPGIDQEAQKLLPTWGTNLR</sequence>
<dbReference type="Pfam" id="PF00782">
    <property type="entry name" value="DSPc"/>
    <property type="match status" value="1"/>
</dbReference>
<name>A0A2N5SS77_9BASI</name>
<dbReference type="GO" id="GO:0005737">
    <property type="term" value="C:cytoplasm"/>
    <property type="evidence" value="ECO:0007669"/>
    <property type="project" value="TreeGrafter"/>
</dbReference>
<dbReference type="PROSITE" id="PS00383">
    <property type="entry name" value="TYR_PHOSPHATASE_1"/>
    <property type="match status" value="1"/>
</dbReference>
<dbReference type="InterPro" id="IPR052449">
    <property type="entry name" value="STYX-Interacting_Phosphatase"/>
</dbReference>
<dbReference type="GO" id="GO:0005654">
    <property type="term" value="C:nucleoplasm"/>
    <property type="evidence" value="ECO:0007669"/>
    <property type="project" value="TreeGrafter"/>
</dbReference>
<gene>
    <name evidence="6" type="ORF">PCANC_17502</name>
</gene>
<dbReference type="GO" id="GO:1990444">
    <property type="term" value="F:F-box domain binding"/>
    <property type="evidence" value="ECO:0007669"/>
    <property type="project" value="TreeGrafter"/>
</dbReference>
<comment type="similarity">
    <text evidence="1">Belongs to the protein-tyrosine phosphatase family. Non-receptor class subfamily.</text>
</comment>